<organism evidence="3 4">
    <name type="scientific">Zizania palustris</name>
    <name type="common">Northern wild rice</name>
    <dbReference type="NCBI Taxonomy" id="103762"/>
    <lineage>
        <taxon>Eukaryota</taxon>
        <taxon>Viridiplantae</taxon>
        <taxon>Streptophyta</taxon>
        <taxon>Embryophyta</taxon>
        <taxon>Tracheophyta</taxon>
        <taxon>Spermatophyta</taxon>
        <taxon>Magnoliopsida</taxon>
        <taxon>Liliopsida</taxon>
        <taxon>Poales</taxon>
        <taxon>Poaceae</taxon>
        <taxon>BOP clade</taxon>
        <taxon>Oryzoideae</taxon>
        <taxon>Oryzeae</taxon>
        <taxon>Zizaniinae</taxon>
        <taxon>Zizania</taxon>
    </lineage>
</organism>
<feature type="signal peptide" evidence="2">
    <location>
        <begin position="1"/>
        <end position="26"/>
    </location>
</feature>
<comment type="caution">
    <text evidence="3">The sequence shown here is derived from an EMBL/GenBank/DDBJ whole genome shotgun (WGS) entry which is preliminary data.</text>
</comment>
<evidence type="ECO:0000313" key="4">
    <source>
        <dbReference type="Proteomes" id="UP000729402"/>
    </source>
</evidence>
<name>A0A8J5VV03_ZIZPA</name>
<protein>
    <submittedName>
        <fullName evidence="3">Uncharacterized protein</fullName>
    </submittedName>
</protein>
<evidence type="ECO:0000256" key="2">
    <source>
        <dbReference type="SAM" id="SignalP"/>
    </source>
</evidence>
<evidence type="ECO:0000256" key="1">
    <source>
        <dbReference type="SAM" id="MobiDB-lite"/>
    </source>
</evidence>
<dbReference type="EMBL" id="JAAALK010000287">
    <property type="protein sequence ID" value="KAG8057139.1"/>
    <property type="molecule type" value="Genomic_DNA"/>
</dbReference>
<keyword evidence="2" id="KW-0732">Signal</keyword>
<proteinExistence type="predicted"/>
<dbReference type="Proteomes" id="UP000729402">
    <property type="component" value="Unassembled WGS sequence"/>
</dbReference>
<feature type="compositionally biased region" description="Polar residues" evidence="1">
    <location>
        <begin position="192"/>
        <end position="202"/>
    </location>
</feature>
<reference evidence="3" key="1">
    <citation type="journal article" date="2021" name="bioRxiv">
        <title>Whole Genome Assembly and Annotation of Northern Wild Rice, Zizania palustris L., Supports a Whole Genome Duplication in the Zizania Genus.</title>
        <authorList>
            <person name="Haas M."/>
            <person name="Kono T."/>
            <person name="Macchietto M."/>
            <person name="Millas R."/>
            <person name="McGilp L."/>
            <person name="Shao M."/>
            <person name="Duquette J."/>
            <person name="Hirsch C.N."/>
            <person name="Kimball J."/>
        </authorList>
    </citation>
    <scope>NUCLEOTIDE SEQUENCE</scope>
    <source>
        <tissue evidence="3">Fresh leaf tissue</tissue>
    </source>
</reference>
<evidence type="ECO:0000313" key="3">
    <source>
        <dbReference type="EMBL" id="KAG8057139.1"/>
    </source>
</evidence>
<sequence length="202" mass="21534">MAAVAARGRRCRGVVLLLLLASVVAPLGLYGGSYVSPLPDSTVARGLLDREGESNLVWSQVAAFDGLLSICLFGHTGVADLTIEKLDEHKNRALSATDDWQVVDAASKNRAFVKPDAGVRRKNPGSGDANEVITEGNDGAQSGQEVGEPGEINRTEEQNLEGIKDMKSDASEEEQNDRSGEAGVNNIPRMHTTMNSSVEKCK</sequence>
<accession>A0A8J5VV03</accession>
<feature type="chain" id="PRO_5035161162" evidence="2">
    <location>
        <begin position="27"/>
        <end position="202"/>
    </location>
</feature>
<feature type="region of interest" description="Disordered" evidence="1">
    <location>
        <begin position="117"/>
        <end position="202"/>
    </location>
</feature>
<dbReference type="AlphaFoldDB" id="A0A8J5VV03"/>
<keyword evidence="4" id="KW-1185">Reference proteome</keyword>
<feature type="compositionally biased region" description="Basic and acidic residues" evidence="1">
    <location>
        <begin position="151"/>
        <end position="180"/>
    </location>
</feature>
<gene>
    <name evidence="3" type="ORF">GUJ93_ZPchr0002g26657</name>
</gene>
<reference evidence="3" key="2">
    <citation type="submission" date="2021-02" db="EMBL/GenBank/DDBJ databases">
        <authorList>
            <person name="Kimball J.A."/>
            <person name="Haas M.W."/>
            <person name="Macchietto M."/>
            <person name="Kono T."/>
            <person name="Duquette J."/>
            <person name="Shao M."/>
        </authorList>
    </citation>
    <scope>NUCLEOTIDE SEQUENCE</scope>
    <source>
        <tissue evidence="3">Fresh leaf tissue</tissue>
    </source>
</reference>